<dbReference type="Ensembl" id="ENSSMAT00000068450.1">
    <property type="protein sequence ID" value="ENSSMAP00000036055.1"/>
    <property type="gene ID" value="ENSSMAG00000009929.2"/>
</dbReference>
<dbReference type="Proteomes" id="UP000694558">
    <property type="component" value="Chromosome 8"/>
</dbReference>
<evidence type="ECO:0000259" key="11">
    <source>
        <dbReference type="Pfam" id="PF12719"/>
    </source>
</evidence>
<evidence type="ECO:0000256" key="2">
    <source>
        <dbReference type="ARBA" id="ARBA00006533"/>
    </source>
</evidence>
<dbReference type="InterPro" id="IPR016024">
    <property type="entry name" value="ARM-type_fold"/>
</dbReference>
<dbReference type="FunFam" id="1.25.10.10:FF:001182">
    <property type="entry name" value="Uncharacterized protein"/>
    <property type="match status" value="1"/>
</dbReference>
<feature type="region of interest" description="Disordered" evidence="9">
    <location>
        <begin position="80"/>
        <end position="101"/>
    </location>
</feature>
<dbReference type="PANTHER" id="PTHR14418">
    <property type="entry name" value="CONDENSIN COMPLEX SUBUNIT 3-RELATED"/>
    <property type="match status" value="1"/>
</dbReference>
<feature type="domain" description="Nuclear condensin complex subunit 3 C-terminal" evidence="11">
    <location>
        <begin position="526"/>
        <end position="829"/>
    </location>
</feature>
<feature type="coiled-coil region" evidence="8">
    <location>
        <begin position="475"/>
        <end position="502"/>
    </location>
</feature>
<dbReference type="Gene3D" id="1.25.10.10">
    <property type="entry name" value="Leucine-rich Repeat Variant"/>
    <property type="match status" value="1"/>
</dbReference>
<keyword evidence="5" id="KW-0498">Mitosis</keyword>
<protein>
    <submittedName>
        <fullName evidence="12">Non-SMC condensin I complex, subunit G</fullName>
    </submittedName>
</protein>
<accession>A0A8D3BLZ7</accession>
<evidence type="ECO:0000256" key="9">
    <source>
        <dbReference type="SAM" id="MobiDB-lite"/>
    </source>
</evidence>
<keyword evidence="8" id="KW-0175">Coiled coil</keyword>
<feature type="compositionally biased region" description="Acidic residues" evidence="9">
    <location>
        <begin position="86"/>
        <end position="95"/>
    </location>
</feature>
<evidence type="ECO:0000256" key="1">
    <source>
        <dbReference type="ARBA" id="ARBA00004286"/>
    </source>
</evidence>
<reference evidence="12" key="1">
    <citation type="submission" date="2023-05" db="EMBL/GenBank/DDBJ databases">
        <title>High-quality long-read genome of Scophthalmus maximus.</title>
        <authorList>
            <person name="Lien S."/>
            <person name="Martinez P."/>
        </authorList>
    </citation>
    <scope>NUCLEOTIDE SEQUENCE [LARGE SCALE GENOMIC DNA]</scope>
</reference>
<keyword evidence="7" id="KW-0131">Cell cycle</keyword>
<evidence type="ECO:0000256" key="7">
    <source>
        <dbReference type="ARBA" id="ARBA00023306"/>
    </source>
</evidence>
<reference evidence="12" key="2">
    <citation type="submission" date="2025-08" db="UniProtKB">
        <authorList>
            <consortium name="Ensembl"/>
        </authorList>
    </citation>
    <scope>IDENTIFICATION</scope>
</reference>
<dbReference type="GO" id="GO:0051301">
    <property type="term" value="P:cell division"/>
    <property type="evidence" value="ECO:0007669"/>
    <property type="project" value="UniProtKB-KW"/>
</dbReference>
<organism evidence="12 13">
    <name type="scientific">Scophthalmus maximus</name>
    <name type="common">Turbot</name>
    <name type="synonym">Psetta maxima</name>
    <dbReference type="NCBI Taxonomy" id="52904"/>
    <lineage>
        <taxon>Eukaryota</taxon>
        <taxon>Metazoa</taxon>
        <taxon>Chordata</taxon>
        <taxon>Craniata</taxon>
        <taxon>Vertebrata</taxon>
        <taxon>Euteleostomi</taxon>
        <taxon>Actinopterygii</taxon>
        <taxon>Neopterygii</taxon>
        <taxon>Teleostei</taxon>
        <taxon>Neoteleostei</taxon>
        <taxon>Acanthomorphata</taxon>
        <taxon>Carangaria</taxon>
        <taxon>Pleuronectiformes</taxon>
        <taxon>Pleuronectoidei</taxon>
        <taxon>Scophthalmidae</taxon>
        <taxon>Scophthalmus</taxon>
    </lineage>
</organism>
<dbReference type="GO" id="GO:0000793">
    <property type="term" value="C:condensed chromosome"/>
    <property type="evidence" value="ECO:0007669"/>
    <property type="project" value="TreeGrafter"/>
</dbReference>
<evidence type="ECO:0000256" key="5">
    <source>
        <dbReference type="ARBA" id="ARBA00022776"/>
    </source>
</evidence>
<dbReference type="GeneTree" id="ENSGT00390000001577"/>
<dbReference type="GO" id="GO:0005737">
    <property type="term" value="C:cytoplasm"/>
    <property type="evidence" value="ECO:0007669"/>
    <property type="project" value="TreeGrafter"/>
</dbReference>
<evidence type="ECO:0000313" key="13">
    <source>
        <dbReference type="Proteomes" id="UP000694558"/>
    </source>
</evidence>
<dbReference type="AlphaFoldDB" id="A0A8D3BLZ7"/>
<evidence type="ECO:0000259" key="10">
    <source>
        <dbReference type="Pfam" id="PF02151"/>
    </source>
</evidence>
<dbReference type="InterPro" id="IPR011989">
    <property type="entry name" value="ARM-like"/>
</dbReference>
<dbReference type="InterPro" id="IPR025977">
    <property type="entry name" value="Cnd3_C"/>
</dbReference>
<evidence type="ECO:0000256" key="6">
    <source>
        <dbReference type="ARBA" id="ARBA00023067"/>
    </source>
</evidence>
<evidence type="ECO:0000256" key="4">
    <source>
        <dbReference type="ARBA" id="ARBA00022618"/>
    </source>
</evidence>
<dbReference type="GO" id="GO:0007076">
    <property type="term" value="P:mitotic chromosome condensation"/>
    <property type="evidence" value="ECO:0007669"/>
    <property type="project" value="InterPro"/>
</dbReference>
<comment type="subcellular location">
    <subcellularLocation>
        <location evidence="1">Chromosome</location>
    </subcellularLocation>
</comment>
<dbReference type="InterPro" id="IPR001943">
    <property type="entry name" value="UVR_dom"/>
</dbReference>
<dbReference type="InterPro" id="IPR027165">
    <property type="entry name" value="CND3"/>
</dbReference>
<sequence>EMTADTEVEIKDAFHRAQRGHNNKAKLVAGLKSRYDKLDDKTLFHEDFLHCLKHAMIVYKRETTVENIIEFVARFATSFQSPPKTEEEEDEEEEEESHKANSHAVRFRACQLINKLLGSMAENAQIDDDLFDRIHQAMLVRVTDKFPNVRIQAALAMTRLQQPKEPDCPTINAYMLILDNDSNAEVRRAVLSCIAMSPQTLPKVLKRTWDIKENVRKLAYQVLADKVHIKALTIAQRVRLLQQGLHDTSEAVREVVCSRLLPAWLLRLEGNVIELIHRLDVENCAQTALDTLRLDSRYTNTLQTLSPLCEFVKAKGDEGDEMLEQVLADAATYADYIYGYLRAVPALSEEQRADFTQLELVMTKEFISQQLIHLIGCLDTNEEGGRKRVLAVLQEMLALPQTPSSLVSLLTEKLLALISDDQRRVQIVAEIISDVREPIMEASQPVDENESRRQQLAEVKVRILEAKQTLEDYIAAQEFSRAAELKDSITELENRRNQIIQDIAESNQPADKEIRTEKNDPETLLRCLTMCAELLKQMSIKTRIGPTISALMSSLVLPSIANAHPAVRNMAVVCLGTCILHSKELAKTHLVLLLQIAQLDEVKIRISALRAIIDLLLLFGFQLLSETTAAQTAVPAHSPDGREEDAAPVAEEKAGDTAQSILVMLSEFLDSEVSDLRTETAEGLAKLMYTGRISSAKMFSRLVLLWYNPVTEDDTRLRHCLGVFFQLYARESRAHQEVVEESFLPTVRTVMNAPATSPLAEVDISNVVELLVELTRPSALIKPSTNTEVRNPAVCVHDYLAVRMCGEMINDPTAPEVRLYAKTLSNLELSRDETVRKDLETLLQQLLQVVKDRVCHRALMKMVCQLLDATQQAELLSACALQPVDVNADGTYVKKEKGGGQTV</sequence>
<dbReference type="GO" id="GO:0000796">
    <property type="term" value="C:condensin complex"/>
    <property type="evidence" value="ECO:0007669"/>
    <property type="project" value="InterPro"/>
</dbReference>
<name>A0A8D3BLZ7_SCOMX</name>
<proteinExistence type="inferred from homology"/>
<evidence type="ECO:0000256" key="3">
    <source>
        <dbReference type="ARBA" id="ARBA00022454"/>
    </source>
</evidence>
<dbReference type="Pfam" id="PF02151">
    <property type="entry name" value="UVR"/>
    <property type="match status" value="1"/>
</dbReference>
<evidence type="ECO:0000313" key="12">
    <source>
        <dbReference type="Ensembl" id="ENSSMAP00000036055.1"/>
    </source>
</evidence>
<dbReference type="SUPFAM" id="SSF48371">
    <property type="entry name" value="ARM repeat"/>
    <property type="match status" value="1"/>
</dbReference>
<keyword evidence="4" id="KW-0132">Cell division</keyword>
<comment type="similarity">
    <text evidence="2">Belongs to the CND3 (condensin subunit 3) family.</text>
</comment>
<gene>
    <name evidence="12" type="primary">ncapg</name>
</gene>
<feature type="domain" description="UVR" evidence="10">
    <location>
        <begin position="462"/>
        <end position="494"/>
    </location>
</feature>
<dbReference type="PANTHER" id="PTHR14418:SF5">
    <property type="entry name" value="CONDENSIN COMPLEX SUBUNIT 3"/>
    <property type="match status" value="1"/>
</dbReference>
<evidence type="ECO:0000256" key="8">
    <source>
        <dbReference type="SAM" id="Coils"/>
    </source>
</evidence>
<keyword evidence="6" id="KW-0226">DNA condensation</keyword>
<dbReference type="Pfam" id="PF12719">
    <property type="entry name" value="Cnd3"/>
    <property type="match status" value="1"/>
</dbReference>
<keyword evidence="3" id="KW-0158">Chromosome</keyword>